<evidence type="ECO:0000313" key="6">
    <source>
        <dbReference type="EMBL" id="GAA4601953.1"/>
    </source>
</evidence>
<proteinExistence type="predicted"/>
<sequence>MNKQERAYQIIGERILNGTYGPGYRLVIDALAEELGVSPLPVREAIRRLEAEGLVIYQPNAGARVAPADPDQYENALTVLAVLEGYATALAAPHIRPADLKRLGEIDDRMVACMDTLDSLNFGRLNHEFHQVIYNRCPNAALVEALRDTTRKLDVIRRTVFTQIPYRGWKSIEEHRALVRLIESGAPAAEIEAAARQHKLKTVEAFRAWSNDSGSGASAGASGETPAEH</sequence>
<keyword evidence="3" id="KW-0804">Transcription</keyword>
<evidence type="ECO:0000256" key="2">
    <source>
        <dbReference type="ARBA" id="ARBA00023125"/>
    </source>
</evidence>
<dbReference type="CDD" id="cd07377">
    <property type="entry name" value="WHTH_GntR"/>
    <property type="match status" value="1"/>
</dbReference>
<dbReference type="Proteomes" id="UP001500212">
    <property type="component" value="Unassembled WGS sequence"/>
</dbReference>
<dbReference type="SMART" id="SM00895">
    <property type="entry name" value="FCD"/>
    <property type="match status" value="1"/>
</dbReference>
<keyword evidence="2" id="KW-0238">DNA-binding</keyword>
<protein>
    <submittedName>
        <fullName evidence="6">GntR family transcriptional regulator</fullName>
    </submittedName>
</protein>
<gene>
    <name evidence="6" type="ORF">GCM10023195_05490</name>
</gene>
<dbReference type="Gene3D" id="1.20.120.530">
    <property type="entry name" value="GntR ligand-binding domain-like"/>
    <property type="match status" value="1"/>
</dbReference>
<dbReference type="PROSITE" id="PS50949">
    <property type="entry name" value="HTH_GNTR"/>
    <property type="match status" value="1"/>
</dbReference>
<dbReference type="PANTHER" id="PTHR43537:SF24">
    <property type="entry name" value="GLUCONATE OPERON TRANSCRIPTIONAL REPRESSOR"/>
    <property type="match status" value="1"/>
</dbReference>
<feature type="domain" description="HTH gntR-type" evidence="5">
    <location>
        <begin position="1"/>
        <end position="68"/>
    </location>
</feature>
<dbReference type="InterPro" id="IPR008920">
    <property type="entry name" value="TF_FadR/GntR_C"/>
</dbReference>
<dbReference type="SUPFAM" id="SSF46785">
    <property type="entry name" value="Winged helix' DNA-binding domain"/>
    <property type="match status" value="1"/>
</dbReference>
<dbReference type="Gene3D" id="1.10.10.10">
    <property type="entry name" value="Winged helix-like DNA-binding domain superfamily/Winged helix DNA-binding domain"/>
    <property type="match status" value="1"/>
</dbReference>
<evidence type="ECO:0000256" key="4">
    <source>
        <dbReference type="SAM" id="MobiDB-lite"/>
    </source>
</evidence>
<feature type="region of interest" description="Disordered" evidence="4">
    <location>
        <begin position="210"/>
        <end position="229"/>
    </location>
</feature>
<accession>A0ABP8T9T8</accession>
<dbReference type="InterPro" id="IPR000485">
    <property type="entry name" value="AsnC-type_HTH_dom"/>
</dbReference>
<reference evidence="7" key="1">
    <citation type="journal article" date="2019" name="Int. J. Syst. Evol. Microbiol.">
        <title>The Global Catalogue of Microorganisms (GCM) 10K type strain sequencing project: providing services to taxonomists for standard genome sequencing and annotation.</title>
        <authorList>
            <consortium name="The Broad Institute Genomics Platform"/>
            <consortium name="The Broad Institute Genome Sequencing Center for Infectious Disease"/>
            <person name="Wu L."/>
            <person name="Ma J."/>
        </authorList>
    </citation>
    <scope>NUCLEOTIDE SEQUENCE [LARGE SCALE GENOMIC DNA]</scope>
    <source>
        <strain evidence="7">JCM 17938</strain>
    </source>
</reference>
<evidence type="ECO:0000313" key="7">
    <source>
        <dbReference type="Proteomes" id="UP001500212"/>
    </source>
</evidence>
<dbReference type="InterPro" id="IPR000524">
    <property type="entry name" value="Tscrpt_reg_HTH_GntR"/>
</dbReference>
<comment type="caution">
    <text evidence="6">The sequence shown here is derived from an EMBL/GenBank/DDBJ whole genome shotgun (WGS) entry which is preliminary data.</text>
</comment>
<dbReference type="InterPro" id="IPR036390">
    <property type="entry name" value="WH_DNA-bd_sf"/>
</dbReference>
<feature type="compositionally biased region" description="Low complexity" evidence="4">
    <location>
        <begin position="213"/>
        <end position="223"/>
    </location>
</feature>
<evidence type="ECO:0000259" key="5">
    <source>
        <dbReference type="PROSITE" id="PS50949"/>
    </source>
</evidence>
<evidence type="ECO:0000256" key="1">
    <source>
        <dbReference type="ARBA" id="ARBA00023015"/>
    </source>
</evidence>
<dbReference type="Pfam" id="PF00392">
    <property type="entry name" value="GntR"/>
    <property type="match status" value="1"/>
</dbReference>
<dbReference type="InterPro" id="IPR036388">
    <property type="entry name" value="WH-like_DNA-bd_sf"/>
</dbReference>
<dbReference type="InterPro" id="IPR011711">
    <property type="entry name" value="GntR_C"/>
</dbReference>
<keyword evidence="1" id="KW-0805">Transcription regulation</keyword>
<dbReference type="Pfam" id="PF07729">
    <property type="entry name" value="FCD"/>
    <property type="match status" value="1"/>
</dbReference>
<dbReference type="EMBL" id="BAABHJ010000002">
    <property type="protein sequence ID" value="GAA4601953.1"/>
    <property type="molecule type" value="Genomic_DNA"/>
</dbReference>
<dbReference type="PANTHER" id="PTHR43537">
    <property type="entry name" value="TRANSCRIPTIONAL REGULATOR, GNTR FAMILY"/>
    <property type="match status" value="1"/>
</dbReference>
<dbReference type="SMART" id="SM00345">
    <property type="entry name" value="HTH_GNTR"/>
    <property type="match status" value="1"/>
</dbReference>
<dbReference type="SUPFAM" id="SSF48008">
    <property type="entry name" value="GntR ligand-binding domain-like"/>
    <property type="match status" value="1"/>
</dbReference>
<keyword evidence="7" id="KW-1185">Reference proteome</keyword>
<dbReference type="PRINTS" id="PR00033">
    <property type="entry name" value="HTHASNC"/>
</dbReference>
<dbReference type="RefSeq" id="WP_345347645.1">
    <property type="nucleotide sequence ID" value="NZ_BAABHJ010000002.1"/>
</dbReference>
<name>A0ABP8T9T8_9ACTN</name>
<organism evidence="6 7">
    <name type="scientific">Actinoallomurus liliacearum</name>
    <dbReference type="NCBI Taxonomy" id="1080073"/>
    <lineage>
        <taxon>Bacteria</taxon>
        <taxon>Bacillati</taxon>
        <taxon>Actinomycetota</taxon>
        <taxon>Actinomycetes</taxon>
        <taxon>Streptosporangiales</taxon>
        <taxon>Thermomonosporaceae</taxon>
        <taxon>Actinoallomurus</taxon>
    </lineage>
</organism>
<evidence type="ECO:0000256" key="3">
    <source>
        <dbReference type="ARBA" id="ARBA00023163"/>
    </source>
</evidence>